<reference evidence="4" key="1">
    <citation type="journal article" date="2019" name="Int. J. Syst. Evol. Microbiol.">
        <title>The Global Catalogue of Microorganisms (GCM) 10K type strain sequencing project: providing services to taxonomists for standard genome sequencing and annotation.</title>
        <authorList>
            <consortium name="The Broad Institute Genomics Platform"/>
            <consortium name="The Broad Institute Genome Sequencing Center for Infectious Disease"/>
            <person name="Wu L."/>
            <person name="Ma J."/>
        </authorList>
    </citation>
    <scope>NUCLEOTIDE SEQUENCE [LARGE SCALE GENOMIC DNA]</scope>
    <source>
        <strain evidence="4">CGMCC 4.7144</strain>
    </source>
</reference>
<gene>
    <name evidence="3" type="ORF">ACFQGL_06125</name>
</gene>
<feature type="domain" description="CBM6" evidence="2">
    <location>
        <begin position="164"/>
        <end position="288"/>
    </location>
</feature>
<comment type="caution">
    <text evidence="3">The sequence shown here is derived from an EMBL/GenBank/DDBJ whole genome shotgun (WGS) entry which is preliminary data.</text>
</comment>
<feature type="compositionally biased region" description="Basic and acidic residues" evidence="1">
    <location>
        <begin position="283"/>
        <end position="292"/>
    </location>
</feature>
<dbReference type="RefSeq" id="WP_377506643.1">
    <property type="nucleotide sequence ID" value="NZ_JBHSQS010000003.1"/>
</dbReference>
<proteinExistence type="predicted"/>
<name>A0ABW1H3K4_9ACTN</name>
<feature type="region of interest" description="Disordered" evidence="1">
    <location>
        <begin position="273"/>
        <end position="296"/>
    </location>
</feature>
<evidence type="ECO:0000256" key="1">
    <source>
        <dbReference type="SAM" id="MobiDB-lite"/>
    </source>
</evidence>
<dbReference type="Pfam" id="PF03422">
    <property type="entry name" value="CBM_6"/>
    <property type="match status" value="1"/>
</dbReference>
<feature type="domain" description="CBM6" evidence="2">
    <location>
        <begin position="34"/>
        <end position="158"/>
    </location>
</feature>
<protein>
    <submittedName>
        <fullName evidence="3">CBM35 domain-containing protein</fullName>
    </submittedName>
</protein>
<evidence type="ECO:0000259" key="2">
    <source>
        <dbReference type="PROSITE" id="PS51175"/>
    </source>
</evidence>
<keyword evidence="4" id="KW-1185">Reference proteome</keyword>
<organism evidence="3 4">
    <name type="scientific">Micromonospora vulcania</name>
    <dbReference type="NCBI Taxonomy" id="1441873"/>
    <lineage>
        <taxon>Bacteria</taxon>
        <taxon>Bacillati</taxon>
        <taxon>Actinomycetota</taxon>
        <taxon>Actinomycetes</taxon>
        <taxon>Micromonosporales</taxon>
        <taxon>Micromonosporaceae</taxon>
        <taxon>Micromonospora</taxon>
    </lineage>
</organism>
<dbReference type="CDD" id="cd04082">
    <property type="entry name" value="CBM35_pectate_lyase-like"/>
    <property type="match status" value="2"/>
</dbReference>
<dbReference type="PROSITE" id="PS51175">
    <property type="entry name" value="CBM6"/>
    <property type="match status" value="2"/>
</dbReference>
<dbReference type="Pfam" id="PF16990">
    <property type="entry name" value="CBM_35"/>
    <property type="match status" value="1"/>
</dbReference>
<dbReference type="InterPro" id="IPR008979">
    <property type="entry name" value="Galactose-bd-like_sf"/>
</dbReference>
<sequence>MFAHRTGRKALATLASGLLMTVVIYVGPAAAAPVRYEAENATISQGLVESNHANFSGTGFVNTDPVVGSYVEWTVNSTIAGTATFGIRFANGSTASRPADVAVNGTTVASALAFQSTGAWATWATKTVTASVNAGSNTIRVSSSAASGGPNLDYVDFEPPQSFTDYQAENALISRGVVESNWPGYTGTGFVNGDNVVGSYVEFTVSVATSGIYPVTFRHSHGSGVNRPMDISVNGAVAAPALAFPPTPTWDTWADVSLSLSLTAGSNTIRATATTANGGPNLDRLRVDRPTDVEPPTRPSNLRVVGEVRPYGVDLAWNASTDNVGVAQY</sequence>
<dbReference type="EMBL" id="JBHSQS010000003">
    <property type="protein sequence ID" value="MFC5922916.1"/>
    <property type="molecule type" value="Genomic_DNA"/>
</dbReference>
<dbReference type="InterPro" id="IPR005084">
    <property type="entry name" value="CBM6"/>
</dbReference>
<dbReference type="Proteomes" id="UP001596226">
    <property type="component" value="Unassembled WGS sequence"/>
</dbReference>
<evidence type="ECO:0000313" key="3">
    <source>
        <dbReference type="EMBL" id="MFC5922916.1"/>
    </source>
</evidence>
<accession>A0ABW1H3K4</accession>
<dbReference type="SUPFAM" id="SSF49785">
    <property type="entry name" value="Galactose-binding domain-like"/>
    <property type="match status" value="2"/>
</dbReference>
<evidence type="ECO:0000313" key="4">
    <source>
        <dbReference type="Proteomes" id="UP001596226"/>
    </source>
</evidence>
<dbReference type="Gene3D" id="2.60.120.260">
    <property type="entry name" value="Galactose-binding domain-like"/>
    <property type="match status" value="2"/>
</dbReference>